<feature type="domain" description="Homoserine dehydrogenase catalytic" evidence="14">
    <location>
        <begin position="136"/>
        <end position="313"/>
    </location>
</feature>
<dbReference type="InterPro" id="IPR005106">
    <property type="entry name" value="Asp/hSer_DH_NAD-bd"/>
</dbReference>
<dbReference type="EMBL" id="JACHHB010000003">
    <property type="protein sequence ID" value="MBB5172844.1"/>
    <property type="molecule type" value="Genomic_DNA"/>
</dbReference>
<evidence type="ECO:0000256" key="5">
    <source>
        <dbReference type="ARBA" id="ARBA00013376"/>
    </source>
</evidence>
<dbReference type="GO" id="GO:0004412">
    <property type="term" value="F:homoserine dehydrogenase activity"/>
    <property type="evidence" value="ECO:0007669"/>
    <property type="project" value="UniProtKB-EC"/>
</dbReference>
<dbReference type="Gene3D" id="3.40.50.720">
    <property type="entry name" value="NAD(P)-binding Rossmann-like Domain"/>
    <property type="match status" value="1"/>
</dbReference>
<dbReference type="Proteomes" id="UP000551878">
    <property type="component" value="Unassembled WGS sequence"/>
</dbReference>
<dbReference type="AlphaFoldDB" id="A0A840QN91"/>
<dbReference type="InterPro" id="IPR001342">
    <property type="entry name" value="HDH_cat"/>
</dbReference>
<comment type="similarity">
    <text evidence="3 13">Belongs to the homoserine dehydrogenase family.</text>
</comment>
<evidence type="ECO:0000256" key="10">
    <source>
        <dbReference type="ARBA" id="ARBA00023167"/>
    </source>
</evidence>
<keyword evidence="10 12" id="KW-0486">Methionine biosynthesis</keyword>
<evidence type="ECO:0000256" key="7">
    <source>
        <dbReference type="ARBA" id="ARBA00022697"/>
    </source>
</evidence>
<dbReference type="PANTHER" id="PTHR43331">
    <property type="entry name" value="HOMOSERINE DEHYDROGENASE"/>
    <property type="match status" value="1"/>
</dbReference>
<dbReference type="Pfam" id="PF00742">
    <property type="entry name" value="Homoserine_dh"/>
    <property type="match status" value="1"/>
</dbReference>
<evidence type="ECO:0000256" key="12">
    <source>
        <dbReference type="RuleBase" id="RU000579"/>
    </source>
</evidence>
<keyword evidence="9" id="KW-0915">Sodium</keyword>
<evidence type="ECO:0000256" key="11">
    <source>
        <dbReference type="ARBA" id="ARBA00048841"/>
    </source>
</evidence>
<dbReference type="InterPro" id="IPR019811">
    <property type="entry name" value="HDH_CS"/>
</dbReference>
<keyword evidence="6 12" id="KW-0028">Amino-acid biosynthesis</keyword>
<dbReference type="GO" id="GO:0050661">
    <property type="term" value="F:NADP binding"/>
    <property type="evidence" value="ECO:0007669"/>
    <property type="project" value="InterPro"/>
</dbReference>
<dbReference type="UniPathway" id="UPA00050">
    <property type="reaction ID" value="UER00063"/>
</dbReference>
<dbReference type="Gene3D" id="3.30.360.10">
    <property type="entry name" value="Dihydrodipicolinate Reductase, domain 2"/>
    <property type="match status" value="1"/>
</dbReference>
<evidence type="ECO:0000313" key="17">
    <source>
        <dbReference type="Proteomes" id="UP000551878"/>
    </source>
</evidence>
<dbReference type="SUPFAM" id="SSF51735">
    <property type="entry name" value="NAD(P)-binding Rossmann-fold domains"/>
    <property type="match status" value="1"/>
</dbReference>
<keyword evidence="12" id="KW-0521">NADP</keyword>
<accession>A0A840QN91</accession>
<protein>
    <recommendedName>
        <fullName evidence="5 12">Homoserine dehydrogenase</fullName>
        <ecNumber evidence="4 12">1.1.1.3</ecNumber>
    </recommendedName>
</protein>
<dbReference type="PANTHER" id="PTHR43331:SF1">
    <property type="entry name" value="HOMOSERINE DEHYDROGENASE"/>
    <property type="match status" value="1"/>
</dbReference>
<evidence type="ECO:0000256" key="1">
    <source>
        <dbReference type="ARBA" id="ARBA00005056"/>
    </source>
</evidence>
<comment type="catalytic activity">
    <reaction evidence="11">
        <text>L-homoserine + NADP(+) = L-aspartate 4-semialdehyde + NADPH + H(+)</text>
        <dbReference type="Rhea" id="RHEA:15761"/>
        <dbReference type="ChEBI" id="CHEBI:15378"/>
        <dbReference type="ChEBI" id="CHEBI:57476"/>
        <dbReference type="ChEBI" id="CHEBI:57783"/>
        <dbReference type="ChEBI" id="CHEBI:58349"/>
        <dbReference type="ChEBI" id="CHEBI:537519"/>
        <dbReference type="EC" id="1.1.1.3"/>
    </reaction>
    <physiologicalReaction direction="right-to-left" evidence="11">
        <dbReference type="Rhea" id="RHEA:15763"/>
    </physiologicalReaction>
</comment>
<proteinExistence type="inferred from homology"/>
<comment type="pathway">
    <text evidence="2 12">Amino-acid biosynthesis; L-methionine biosynthesis via de novo pathway; L-homoserine from L-aspartate: step 3/3.</text>
</comment>
<dbReference type="UniPathway" id="UPA00051">
    <property type="reaction ID" value="UER00465"/>
</dbReference>
<dbReference type="RefSeq" id="WP_184663293.1">
    <property type="nucleotide sequence ID" value="NZ_JACHHB010000003.1"/>
</dbReference>
<dbReference type="NCBIfam" id="NF004976">
    <property type="entry name" value="PRK06349.1"/>
    <property type="match status" value="1"/>
</dbReference>
<comment type="pathway">
    <text evidence="1 12">Amino-acid biosynthesis; L-threonine biosynthesis; L-threonine from L-aspartate: step 3/5.</text>
</comment>
<dbReference type="EC" id="1.1.1.3" evidence="4 12"/>
<keyword evidence="8 12" id="KW-0560">Oxidoreductase</keyword>
<keyword evidence="7 12" id="KW-0791">Threonine biosynthesis</keyword>
<dbReference type="GO" id="GO:0009088">
    <property type="term" value="P:threonine biosynthetic process"/>
    <property type="evidence" value="ECO:0007669"/>
    <property type="project" value="UniProtKB-UniPathway"/>
</dbReference>
<dbReference type="GO" id="GO:0009086">
    <property type="term" value="P:methionine biosynthetic process"/>
    <property type="evidence" value="ECO:0007669"/>
    <property type="project" value="UniProtKB-KW"/>
</dbReference>
<sequence length="421" mass="46941">MSTVDVGILGFGTVGEGVYQTIYDRKERFASVIKANIRVPVVLVKSLHKKRNINEETVVTNEFSHIETHPTLSIVVEAMPDAKNAYPYVYSLLKRGVHVVSANKELIAQYGEQLRSVAKEEGVAFLYEASIAAGVPLLNTVQNALNINGIHSIEAIVNGTSNYILSEMKSRDISFAEALNDAQDLGYAEADPSKDVDGWDAYYKAKLLCETIYHCSPNWPIDSPLGIREIETTDLNLVERLGGKLKPLIRLEKTTSGVNGTVEPTVLWTNHPLFEVEGVDHAIVLETDLAGTLTLQGPGAGKYPTASAIVEDMFYILTSRYKRERKTWKTLRTKGEEPCQNEENRLFWCVISSSGFVDSVRKQGVMIWEQVQHPSTKRIAMIIEGKRNVIKQWHQNKYIEQAYPISGGTPFKVEGKEKVLG</sequence>
<evidence type="ECO:0000256" key="8">
    <source>
        <dbReference type="ARBA" id="ARBA00023002"/>
    </source>
</evidence>
<name>A0A840QN91_9BACI</name>
<dbReference type="FunFam" id="3.30.360.10:FF:000005">
    <property type="entry name" value="Homoserine dehydrogenase"/>
    <property type="match status" value="1"/>
</dbReference>
<gene>
    <name evidence="16" type="ORF">HNQ41_000988</name>
</gene>
<feature type="domain" description="Aspartate/homoserine dehydrogenase NAD-binding" evidence="15">
    <location>
        <begin position="10"/>
        <end position="128"/>
    </location>
</feature>
<dbReference type="PROSITE" id="PS01042">
    <property type="entry name" value="HOMOSER_DHGENASE"/>
    <property type="match status" value="1"/>
</dbReference>
<comment type="caution">
    <text evidence="16">The sequence shown here is derived from an EMBL/GenBank/DDBJ whole genome shotgun (WGS) entry which is preliminary data.</text>
</comment>
<dbReference type="SUPFAM" id="SSF55347">
    <property type="entry name" value="Glyceraldehyde-3-phosphate dehydrogenase-like, C-terminal domain"/>
    <property type="match status" value="1"/>
</dbReference>
<evidence type="ECO:0000256" key="4">
    <source>
        <dbReference type="ARBA" id="ARBA00013213"/>
    </source>
</evidence>
<evidence type="ECO:0000313" key="16">
    <source>
        <dbReference type="EMBL" id="MBB5172844.1"/>
    </source>
</evidence>
<evidence type="ECO:0000256" key="9">
    <source>
        <dbReference type="ARBA" id="ARBA00023053"/>
    </source>
</evidence>
<dbReference type="Pfam" id="PF03447">
    <property type="entry name" value="NAD_binding_3"/>
    <property type="match status" value="1"/>
</dbReference>
<evidence type="ECO:0000259" key="15">
    <source>
        <dbReference type="Pfam" id="PF03447"/>
    </source>
</evidence>
<dbReference type="InterPro" id="IPR036291">
    <property type="entry name" value="NAD(P)-bd_dom_sf"/>
</dbReference>
<evidence type="ECO:0000259" key="14">
    <source>
        <dbReference type="Pfam" id="PF00742"/>
    </source>
</evidence>
<evidence type="ECO:0000256" key="13">
    <source>
        <dbReference type="RuleBase" id="RU004171"/>
    </source>
</evidence>
<evidence type="ECO:0000256" key="3">
    <source>
        <dbReference type="ARBA" id="ARBA00006753"/>
    </source>
</evidence>
<keyword evidence="17" id="KW-1185">Reference proteome</keyword>
<evidence type="ECO:0000256" key="2">
    <source>
        <dbReference type="ARBA" id="ARBA00005062"/>
    </source>
</evidence>
<evidence type="ECO:0000256" key="6">
    <source>
        <dbReference type="ARBA" id="ARBA00022605"/>
    </source>
</evidence>
<organism evidence="16 17">
    <name type="scientific">Texcoconibacillus texcoconensis</name>
    <dbReference type="NCBI Taxonomy" id="1095777"/>
    <lineage>
        <taxon>Bacteria</taxon>
        <taxon>Bacillati</taxon>
        <taxon>Bacillota</taxon>
        <taxon>Bacilli</taxon>
        <taxon>Bacillales</taxon>
        <taxon>Bacillaceae</taxon>
        <taxon>Texcoconibacillus</taxon>
    </lineage>
</organism>
<reference evidence="16 17" key="1">
    <citation type="submission" date="2020-08" db="EMBL/GenBank/DDBJ databases">
        <title>Genomic Encyclopedia of Type Strains, Phase IV (KMG-IV): sequencing the most valuable type-strain genomes for metagenomic binning, comparative biology and taxonomic classification.</title>
        <authorList>
            <person name="Goeker M."/>
        </authorList>
    </citation>
    <scope>NUCLEOTIDE SEQUENCE [LARGE SCALE GENOMIC DNA]</scope>
    <source>
        <strain evidence="16 17">DSM 24696</strain>
    </source>
</reference>